<accession>A0A5C5UTH8</accession>
<sequence length="131" mass="14726">MNWIEQTGHSFGIQAIFSELPELNSVLIHEVILHGDGPSISVRLDLNEFPTSPPQKWIDRKVNTVQITLMLLCVEDLSVRGWGIDNVGDITIQSLDDGLRFHFKSQAAEIECGMQLIELVDISGYMNSMRT</sequence>
<dbReference type="EMBL" id="SIHI01000135">
    <property type="protein sequence ID" value="TWT29159.1"/>
    <property type="molecule type" value="Genomic_DNA"/>
</dbReference>
<dbReference type="AlphaFoldDB" id="A0A5C5UTH8"/>
<comment type="caution">
    <text evidence="1">The sequence shown here is derived from an EMBL/GenBank/DDBJ whole genome shotgun (WGS) entry which is preliminary data.</text>
</comment>
<dbReference type="Proteomes" id="UP000317243">
    <property type="component" value="Unassembled WGS sequence"/>
</dbReference>
<evidence type="ECO:0000313" key="1">
    <source>
        <dbReference type="EMBL" id="TWT29159.1"/>
    </source>
</evidence>
<evidence type="ECO:0000313" key="2">
    <source>
        <dbReference type="Proteomes" id="UP000317243"/>
    </source>
</evidence>
<dbReference type="RefSeq" id="WP_146512744.1">
    <property type="nucleotide sequence ID" value="NZ_SIHI01000135.1"/>
</dbReference>
<dbReference type="OrthoDB" id="881751at2"/>
<organism evidence="1 2">
    <name type="scientific">Thalassoglobus neptunius</name>
    <dbReference type="NCBI Taxonomy" id="1938619"/>
    <lineage>
        <taxon>Bacteria</taxon>
        <taxon>Pseudomonadati</taxon>
        <taxon>Planctomycetota</taxon>
        <taxon>Planctomycetia</taxon>
        <taxon>Planctomycetales</taxon>
        <taxon>Planctomycetaceae</taxon>
        <taxon>Thalassoglobus</taxon>
    </lineage>
</organism>
<evidence type="ECO:0008006" key="3">
    <source>
        <dbReference type="Google" id="ProtNLM"/>
    </source>
</evidence>
<dbReference type="Pfam" id="PF15594">
    <property type="entry name" value="Imm50"/>
    <property type="match status" value="1"/>
</dbReference>
<gene>
    <name evidence="1" type="ORF">KOR42_55530</name>
</gene>
<dbReference type="InterPro" id="IPR028957">
    <property type="entry name" value="Imm50"/>
</dbReference>
<name>A0A5C5UTH8_9PLAN</name>
<reference evidence="1 2" key="1">
    <citation type="submission" date="2019-02" db="EMBL/GenBank/DDBJ databases">
        <title>Deep-cultivation of Planctomycetes and their phenomic and genomic characterization uncovers novel biology.</title>
        <authorList>
            <person name="Wiegand S."/>
            <person name="Jogler M."/>
            <person name="Boedeker C."/>
            <person name="Pinto D."/>
            <person name="Vollmers J."/>
            <person name="Rivas-Marin E."/>
            <person name="Kohn T."/>
            <person name="Peeters S.H."/>
            <person name="Heuer A."/>
            <person name="Rast P."/>
            <person name="Oberbeckmann S."/>
            <person name="Bunk B."/>
            <person name="Jeske O."/>
            <person name="Meyerdierks A."/>
            <person name="Storesund J.E."/>
            <person name="Kallscheuer N."/>
            <person name="Luecker S."/>
            <person name="Lage O.M."/>
            <person name="Pohl T."/>
            <person name="Merkel B.J."/>
            <person name="Hornburger P."/>
            <person name="Mueller R.-W."/>
            <person name="Bruemmer F."/>
            <person name="Labrenz M."/>
            <person name="Spormann A.M."/>
            <person name="Op Den Camp H."/>
            <person name="Overmann J."/>
            <person name="Amann R."/>
            <person name="Jetten M.S.M."/>
            <person name="Mascher T."/>
            <person name="Medema M.H."/>
            <person name="Devos D.P."/>
            <person name="Kaster A.-K."/>
            <person name="Ovreas L."/>
            <person name="Rohde M."/>
            <person name="Galperin M.Y."/>
            <person name="Jogler C."/>
        </authorList>
    </citation>
    <scope>NUCLEOTIDE SEQUENCE [LARGE SCALE GENOMIC DNA]</scope>
    <source>
        <strain evidence="1 2">KOR42</strain>
    </source>
</reference>
<keyword evidence="2" id="KW-1185">Reference proteome</keyword>
<proteinExistence type="predicted"/>
<protein>
    <recommendedName>
        <fullName evidence="3">Immunity protein 50</fullName>
    </recommendedName>
</protein>